<evidence type="ECO:0000256" key="6">
    <source>
        <dbReference type="ARBA" id="ARBA00023136"/>
    </source>
</evidence>
<evidence type="ECO:0000259" key="10">
    <source>
        <dbReference type="Pfam" id="PF12607"/>
    </source>
</evidence>
<reference evidence="12 13" key="1">
    <citation type="submission" date="2019-02" db="EMBL/GenBank/DDBJ databases">
        <authorList>
            <person name="Li Y."/>
        </authorList>
    </citation>
    <scope>NUCLEOTIDE SEQUENCE [LARGE SCALE GENOMIC DNA]</scope>
    <source>
        <strain evidence="12 13">3-7</strain>
    </source>
</reference>
<sequence length="830" mass="88456">MRVAAPRTGSPGRRPPRDARVTAGLGVSQAIGSGMTFRFLVPLLSVLLAIAPAAAQDVDPILVSTRALDQDGREFDAVDAAFNVHTDATEVKSLQDRAIAVKQDSALQVATLSAQLQLIDARIAQLGPVTPGVVETPDIQAQRKLLTRQRSVVDSAIKRGKLLGTEADQLATEIDRSRAEAFSERMSVQGDSPLTPAFWGTLFRSLPRDGRRLSAFIGAETDAIESGVMHRGLLAGLLGLIVAIVLISPVRIGLRAAGRRYVIARVPGNRIRRSSLALWLTLVGTLVPWLASVALISGLRAGGMVAPTWDKLASNFEQGSFLAALIAALGGALLQRRQPSWRLIDITDETANRLRPWTFAAATVTMLSFLLAAGRTGVGASGPVQAVTEVFAAVLHIVLVLGILLTGARMRAVAARATEEERGDQSIVAFLSLTTWAVLAVAVVSLATGYVAFGYFLARFTVWIAVVAAASYLLLIGIDDICSTVFRRDGKLADAVHHGFGVRRSLIDQFGVALSALLRLMLILVAMGSVLFPFGSDIPTLFGQISRIAQGITIGQVTISPGAILRALAVLAVGMFGIRGIQTWLTTRYLPATELDAGARNSIAMVARYIGLILVVLWSLASLGIGVERIALLLSALSVGIGFGLQAITQNFVSGLILLAERPVKIGDWVRIGDQEGDVKRISVRATEIQIADRSTLIVPNSELITKSIVNKTLSDPIGRIQLQFSVPMGSDIAQVRAMLMAIYDAQGAVLDDPKPVLFIDSLLDGRINFNSFAYVNSPRAVYPTRSDIWFELLTKLPEAGIELGTTPQQVQWIGAQPTGAQGVIGGEAA</sequence>
<dbReference type="GO" id="GO:0005886">
    <property type="term" value="C:plasma membrane"/>
    <property type="evidence" value="ECO:0007669"/>
    <property type="project" value="UniProtKB-SubCell"/>
</dbReference>
<dbReference type="Pfam" id="PF21082">
    <property type="entry name" value="MS_channel_3rd"/>
    <property type="match status" value="1"/>
</dbReference>
<feature type="transmembrane region" description="Helical" evidence="8">
    <location>
        <begin position="510"/>
        <end position="532"/>
    </location>
</feature>
<accession>A0A4Q6XVF9</accession>
<evidence type="ECO:0000259" key="9">
    <source>
        <dbReference type="Pfam" id="PF00924"/>
    </source>
</evidence>
<dbReference type="InterPro" id="IPR010920">
    <property type="entry name" value="LSM_dom_sf"/>
</dbReference>
<proteinExistence type="inferred from homology"/>
<feature type="domain" description="Mechanosensitive ion channel MscS" evidence="9">
    <location>
        <begin position="648"/>
        <end position="712"/>
    </location>
</feature>
<keyword evidence="13" id="KW-1185">Reference proteome</keyword>
<comment type="subcellular location">
    <subcellularLocation>
        <location evidence="1">Cell membrane</location>
        <topology evidence="1">Multi-pass membrane protein</topology>
    </subcellularLocation>
</comment>
<feature type="domain" description="Mechanosensitive ion channel MscS C-terminal" evidence="11">
    <location>
        <begin position="722"/>
        <end position="804"/>
    </location>
</feature>
<evidence type="ECO:0000256" key="1">
    <source>
        <dbReference type="ARBA" id="ARBA00004651"/>
    </source>
</evidence>
<feature type="compositionally biased region" description="Low complexity" evidence="7">
    <location>
        <begin position="1"/>
        <end position="12"/>
    </location>
</feature>
<dbReference type="InterPro" id="IPR022249">
    <property type="entry name" value="DUF3772"/>
</dbReference>
<evidence type="ECO:0000313" key="12">
    <source>
        <dbReference type="EMBL" id="RZF64643.1"/>
    </source>
</evidence>
<dbReference type="SUPFAM" id="SSF50182">
    <property type="entry name" value="Sm-like ribonucleoproteins"/>
    <property type="match status" value="1"/>
</dbReference>
<dbReference type="InterPro" id="IPR023408">
    <property type="entry name" value="MscS_beta-dom_sf"/>
</dbReference>
<dbReference type="PANTHER" id="PTHR30347">
    <property type="entry name" value="POTASSIUM CHANNEL RELATED"/>
    <property type="match status" value="1"/>
</dbReference>
<dbReference type="InterPro" id="IPR049278">
    <property type="entry name" value="MS_channel_C"/>
</dbReference>
<feature type="transmembrane region" description="Helical" evidence="8">
    <location>
        <begin position="275"/>
        <end position="296"/>
    </location>
</feature>
<evidence type="ECO:0000313" key="13">
    <source>
        <dbReference type="Proteomes" id="UP000292085"/>
    </source>
</evidence>
<feature type="transmembrane region" description="Helical" evidence="8">
    <location>
        <begin position="386"/>
        <end position="406"/>
    </location>
</feature>
<keyword evidence="6 8" id="KW-0472">Membrane</keyword>
<gene>
    <name evidence="12" type="ORF">EWE75_09600</name>
</gene>
<keyword evidence="4 8" id="KW-0812">Transmembrane</keyword>
<keyword evidence="3" id="KW-1003">Cell membrane</keyword>
<dbReference type="AlphaFoldDB" id="A0A4Q6XVF9"/>
<dbReference type="GO" id="GO:0008381">
    <property type="term" value="F:mechanosensitive monoatomic ion channel activity"/>
    <property type="evidence" value="ECO:0007669"/>
    <property type="project" value="UniProtKB-ARBA"/>
</dbReference>
<evidence type="ECO:0000256" key="7">
    <source>
        <dbReference type="SAM" id="MobiDB-lite"/>
    </source>
</evidence>
<dbReference type="Gene3D" id="1.10.287.1260">
    <property type="match status" value="1"/>
</dbReference>
<organism evidence="12 13">
    <name type="scientific">Sphingomonas populi</name>
    <dbReference type="NCBI Taxonomy" id="2484750"/>
    <lineage>
        <taxon>Bacteria</taxon>
        <taxon>Pseudomonadati</taxon>
        <taxon>Pseudomonadota</taxon>
        <taxon>Alphaproteobacteria</taxon>
        <taxon>Sphingomonadales</taxon>
        <taxon>Sphingomonadaceae</taxon>
        <taxon>Sphingomonas</taxon>
    </lineage>
</organism>
<evidence type="ECO:0000256" key="2">
    <source>
        <dbReference type="ARBA" id="ARBA00008017"/>
    </source>
</evidence>
<dbReference type="InterPro" id="IPR052702">
    <property type="entry name" value="MscS-like_channel"/>
</dbReference>
<feature type="transmembrane region" description="Helical" evidence="8">
    <location>
        <begin position="563"/>
        <end position="585"/>
    </location>
</feature>
<feature type="region of interest" description="Disordered" evidence="7">
    <location>
        <begin position="1"/>
        <end position="20"/>
    </location>
</feature>
<dbReference type="InterPro" id="IPR011014">
    <property type="entry name" value="MscS_channel_TM-2"/>
</dbReference>
<feature type="transmembrane region" description="Helical" evidence="8">
    <location>
        <begin position="456"/>
        <end position="478"/>
    </location>
</feature>
<dbReference type="InterPro" id="IPR011066">
    <property type="entry name" value="MscS_channel_C_sf"/>
</dbReference>
<dbReference type="OrthoDB" id="9799209at2"/>
<dbReference type="Proteomes" id="UP000292085">
    <property type="component" value="Unassembled WGS sequence"/>
</dbReference>
<feature type="transmembrane region" description="Helical" evidence="8">
    <location>
        <begin position="606"/>
        <end position="625"/>
    </location>
</feature>
<dbReference type="EMBL" id="SGIS01000012">
    <property type="protein sequence ID" value="RZF64643.1"/>
    <property type="molecule type" value="Genomic_DNA"/>
</dbReference>
<evidence type="ECO:0000259" key="11">
    <source>
        <dbReference type="Pfam" id="PF21082"/>
    </source>
</evidence>
<evidence type="ECO:0000256" key="4">
    <source>
        <dbReference type="ARBA" id="ARBA00022692"/>
    </source>
</evidence>
<dbReference type="Gene3D" id="3.30.70.100">
    <property type="match status" value="1"/>
</dbReference>
<dbReference type="InterPro" id="IPR006685">
    <property type="entry name" value="MscS_channel_2nd"/>
</dbReference>
<feature type="transmembrane region" description="Helical" evidence="8">
    <location>
        <begin position="233"/>
        <end position="254"/>
    </location>
</feature>
<feature type="transmembrane region" description="Helical" evidence="8">
    <location>
        <begin position="316"/>
        <end position="334"/>
    </location>
</feature>
<comment type="caution">
    <text evidence="12">The sequence shown here is derived from an EMBL/GenBank/DDBJ whole genome shotgun (WGS) entry which is preliminary data.</text>
</comment>
<evidence type="ECO:0000256" key="8">
    <source>
        <dbReference type="SAM" id="Phobius"/>
    </source>
</evidence>
<protein>
    <submittedName>
        <fullName evidence="12">Mechanosensitive ion channel family protein</fullName>
    </submittedName>
</protein>
<dbReference type="SUPFAM" id="SSF82689">
    <property type="entry name" value="Mechanosensitive channel protein MscS (YggB), C-terminal domain"/>
    <property type="match status" value="1"/>
</dbReference>
<evidence type="ECO:0000256" key="5">
    <source>
        <dbReference type="ARBA" id="ARBA00022989"/>
    </source>
</evidence>
<feature type="transmembrane region" description="Helical" evidence="8">
    <location>
        <begin position="427"/>
        <end position="450"/>
    </location>
</feature>
<evidence type="ECO:0000256" key="3">
    <source>
        <dbReference type="ARBA" id="ARBA00022475"/>
    </source>
</evidence>
<dbReference type="Gene3D" id="2.30.30.60">
    <property type="match status" value="1"/>
</dbReference>
<comment type="similarity">
    <text evidence="2">Belongs to the MscS (TC 1.A.23) family.</text>
</comment>
<name>A0A4Q6XVF9_9SPHN</name>
<dbReference type="Pfam" id="PF00924">
    <property type="entry name" value="MS_channel_2nd"/>
    <property type="match status" value="1"/>
</dbReference>
<dbReference type="PANTHER" id="PTHR30347:SF9">
    <property type="entry name" value="MINICONDUCTANCE MECHANOSENSITIVE CHANNEL MSCM"/>
    <property type="match status" value="1"/>
</dbReference>
<dbReference type="Pfam" id="PF12607">
    <property type="entry name" value="DUF3772"/>
    <property type="match status" value="1"/>
</dbReference>
<keyword evidence="5 8" id="KW-1133">Transmembrane helix</keyword>
<feature type="domain" description="DUF3772" evidence="10">
    <location>
        <begin position="157"/>
        <end position="216"/>
    </location>
</feature>
<feature type="transmembrane region" description="Helical" evidence="8">
    <location>
        <begin position="354"/>
        <end position="374"/>
    </location>
</feature>
<dbReference type="SUPFAM" id="SSF82861">
    <property type="entry name" value="Mechanosensitive channel protein MscS (YggB), transmembrane region"/>
    <property type="match status" value="1"/>
</dbReference>